<evidence type="ECO:0008006" key="5">
    <source>
        <dbReference type="Google" id="ProtNLM"/>
    </source>
</evidence>
<feature type="domain" description="DUF4143" evidence="2">
    <location>
        <begin position="174"/>
        <end position="328"/>
    </location>
</feature>
<gene>
    <name evidence="3" type="ORF">FHU39_000371</name>
</gene>
<dbReference type="SUPFAM" id="SSF52540">
    <property type="entry name" value="P-loop containing nucleoside triphosphate hydrolases"/>
    <property type="match status" value="1"/>
</dbReference>
<comment type="caution">
    <text evidence="3">The sequence shown here is derived from an EMBL/GenBank/DDBJ whole genome shotgun (WGS) entry which is preliminary data.</text>
</comment>
<evidence type="ECO:0000259" key="1">
    <source>
        <dbReference type="Pfam" id="PF13173"/>
    </source>
</evidence>
<sequence>MVARVQVEAELQRALVRSPVVLIVGARQVGKTTLARTIVPTGSANYFDLEDPVDLARLAEPMLALEPLRGVIVIDEVQRHPDLFPVLRVLADREGEPATFLVLGSASPEALRQSSESLAGRLEILELPGLGAADLDGNADRVWLRGGYPRATLAGRDADATRWLRSYLRALATRDLREFGLSLPAATVERFLALVAHHQANLWNAANVARALGISEGTVRRYLDGLTGAMLVRQLQPWHSNEGKRLVRRPKVFYRDTGLLHALWGVSTPEALLQHFAVGASWESYVIDELIRRSPDARHYFWRTSNGAELDLVVEEPSGRRVGFEIKRADAPRLTPSVRAASEDPQLRLDRISVVYPGNKQYDLKDAVSVVPLRDLLRSPVVPQG</sequence>
<evidence type="ECO:0000313" key="3">
    <source>
        <dbReference type="EMBL" id="MBB2890387.1"/>
    </source>
</evidence>
<dbReference type="PANTHER" id="PTHR43566">
    <property type="entry name" value="CONSERVED PROTEIN"/>
    <property type="match status" value="1"/>
</dbReference>
<organism evidence="3 4">
    <name type="scientific">Flexivirga oryzae</name>
    <dbReference type="NCBI Taxonomy" id="1794944"/>
    <lineage>
        <taxon>Bacteria</taxon>
        <taxon>Bacillati</taxon>
        <taxon>Actinomycetota</taxon>
        <taxon>Actinomycetes</taxon>
        <taxon>Micrococcales</taxon>
        <taxon>Dermacoccaceae</taxon>
        <taxon>Flexivirga</taxon>
    </lineage>
</organism>
<proteinExistence type="predicted"/>
<dbReference type="PANTHER" id="PTHR43566:SF2">
    <property type="entry name" value="DUF4143 DOMAIN-CONTAINING PROTEIN"/>
    <property type="match status" value="1"/>
</dbReference>
<dbReference type="RefSeq" id="WP_183318439.1">
    <property type="nucleotide sequence ID" value="NZ_JACHVQ010000001.1"/>
</dbReference>
<dbReference type="Proteomes" id="UP000559182">
    <property type="component" value="Unassembled WGS sequence"/>
</dbReference>
<dbReference type="InterPro" id="IPR027417">
    <property type="entry name" value="P-loop_NTPase"/>
</dbReference>
<evidence type="ECO:0000259" key="2">
    <source>
        <dbReference type="Pfam" id="PF13635"/>
    </source>
</evidence>
<dbReference type="Pfam" id="PF13173">
    <property type="entry name" value="AAA_14"/>
    <property type="match status" value="1"/>
</dbReference>
<dbReference type="Pfam" id="PF13635">
    <property type="entry name" value="DUF4143"/>
    <property type="match status" value="1"/>
</dbReference>
<feature type="domain" description="AAA" evidence="1">
    <location>
        <begin position="18"/>
        <end position="130"/>
    </location>
</feature>
<accession>A0A839MZ03</accession>
<dbReference type="InterPro" id="IPR025420">
    <property type="entry name" value="DUF4143"/>
</dbReference>
<name>A0A839MZ03_9MICO</name>
<reference evidence="3 4" key="1">
    <citation type="submission" date="2020-08" db="EMBL/GenBank/DDBJ databases">
        <title>Sequencing the genomes of 1000 actinobacteria strains.</title>
        <authorList>
            <person name="Klenk H.-P."/>
        </authorList>
    </citation>
    <scope>NUCLEOTIDE SEQUENCE [LARGE SCALE GENOMIC DNA]</scope>
    <source>
        <strain evidence="3 4">DSM 105369</strain>
    </source>
</reference>
<protein>
    <recommendedName>
        <fullName evidence="5">ATP-binding protein</fullName>
    </recommendedName>
</protein>
<dbReference type="EMBL" id="JACHVQ010000001">
    <property type="protein sequence ID" value="MBB2890387.1"/>
    <property type="molecule type" value="Genomic_DNA"/>
</dbReference>
<dbReference type="InterPro" id="IPR041682">
    <property type="entry name" value="AAA_14"/>
</dbReference>
<evidence type="ECO:0000313" key="4">
    <source>
        <dbReference type="Proteomes" id="UP000559182"/>
    </source>
</evidence>
<keyword evidence="4" id="KW-1185">Reference proteome</keyword>
<dbReference type="AlphaFoldDB" id="A0A839MZ03"/>